<dbReference type="Proteomes" id="UP001158986">
    <property type="component" value="Unassembled WGS sequence"/>
</dbReference>
<accession>A0ABN8DE10</accession>
<evidence type="ECO:0000313" key="2">
    <source>
        <dbReference type="EMBL" id="CAH0522751.1"/>
    </source>
</evidence>
<protein>
    <submittedName>
        <fullName evidence="2">Uncharacterized protein</fullName>
    </submittedName>
</protein>
<evidence type="ECO:0000256" key="1">
    <source>
        <dbReference type="SAM" id="MobiDB-lite"/>
    </source>
</evidence>
<reference evidence="2 3" key="1">
    <citation type="submission" date="2021-11" db="EMBL/GenBank/DDBJ databases">
        <authorList>
            <person name="Islam A."/>
            <person name="Islam S."/>
            <person name="Flora M.S."/>
            <person name="Rahman M."/>
            <person name="Ziaur R.M."/>
            <person name="Epstein J.H."/>
            <person name="Hassan M."/>
            <person name="Klassen M."/>
            <person name="Woodard K."/>
            <person name="Webb A."/>
            <person name="Webby R.J."/>
            <person name="El Zowalaty M.E."/>
        </authorList>
    </citation>
    <scope>NUCLEOTIDE SEQUENCE [LARGE SCALE GENOMIC DNA]</scope>
    <source>
        <strain evidence="2">Pbs1</strain>
    </source>
</reference>
<organism evidence="2 3">
    <name type="scientific">Peronospora belbahrii</name>
    <dbReference type="NCBI Taxonomy" id="622444"/>
    <lineage>
        <taxon>Eukaryota</taxon>
        <taxon>Sar</taxon>
        <taxon>Stramenopiles</taxon>
        <taxon>Oomycota</taxon>
        <taxon>Peronosporomycetes</taxon>
        <taxon>Peronosporales</taxon>
        <taxon>Peronosporaceae</taxon>
        <taxon>Peronospora</taxon>
    </lineage>
</organism>
<evidence type="ECO:0000313" key="3">
    <source>
        <dbReference type="Proteomes" id="UP001158986"/>
    </source>
</evidence>
<sequence length="110" mass="11065">MRSGALTTADGGKRSSETTNFYSIFPGATPGASSKPLPISGGCGKLNLAPRITNVPVRPLDSLIPAGKSDAVGVGNQYSVSSSVLAPRPGPDGRYDGRRTIAGGSYSGLG</sequence>
<keyword evidence="3" id="KW-1185">Reference proteome</keyword>
<feature type="region of interest" description="Disordered" evidence="1">
    <location>
        <begin position="83"/>
        <end position="110"/>
    </location>
</feature>
<name>A0ABN8DE10_9STRA</name>
<gene>
    <name evidence="2" type="ORF">PBS001_LOCUS9176</name>
</gene>
<comment type="caution">
    <text evidence="2">The sequence shown here is derived from an EMBL/GenBank/DDBJ whole genome shotgun (WGS) entry which is preliminary data.</text>
</comment>
<dbReference type="EMBL" id="CAKLCB010000394">
    <property type="protein sequence ID" value="CAH0522751.1"/>
    <property type="molecule type" value="Genomic_DNA"/>
</dbReference>
<proteinExistence type="predicted"/>